<dbReference type="KEGG" id="dao:Desac_2911"/>
<reference evidence="3" key="2">
    <citation type="submission" date="2011-03" db="EMBL/GenBank/DDBJ databases">
        <title>The complete genome of Desulfobacca acetoxidans DSM 11109.</title>
        <authorList>
            <consortium name="US DOE Joint Genome Institute (JGI-PGF)"/>
            <person name="Lucas S."/>
            <person name="Copeland A."/>
            <person name="Lapidus A."/>
            <person name="Bruce D."/>
            <person name="Goodwin L."/>
            <person name="Pitluck S."/>
            <person name="Peters L."/>
            <person name="Kyrpides N."/>
            <person name="Mavromatis K."/>
            <person name="Ivanova N."/>
            <person name="Ovchinnikova G."/>
            <person name="Teshima H."/>
            <person name="Detter J.C."/>
            <person name="Han C."/>
            <person name="Land M."/>
            <person name="Hauser L."/>
            <person name="Markowitz V."/>
            <person name="Cheng J.-F."/>
            <person name="Hugenholtz P."/>
            <person name="Woyke T."/>
            <person name="Wu D."/>
            <person name="Spring S."/>
            <person name="Schueler E."/>
            <person name="Brambilla E."/>
            <person name="Klenk H.-P."/>
            <person name="Eisen J.A."/>
        </authorList>
    </citation>
    <scope>NUCLEOTIDE SEQUENCE [LARGE SCALE GENOMIC DNA]</scope>
    <source>
        <strain evidence="3">ATCC 700848 / DSM 11109 / ASRB2</strain>
    </source>
</reference>
<feature type="transmembrane region" description="Helical" evidence="1">
    <location>
        <begin position="6"/>
        <end position="25"/>
    </location>
</feature>
<gene>
    <name evidence="2" type="ordered locus">Desac_2911</name>
</gene>
<organism evidence="2 3">
    <name type="scientific">Desulfobacca acetoxidans (strain ATCC 700848 / DSM 11109 / ASRB2)</name>
    <dbReference type="NCBI Taxonomy" id="880072"/>
    <lineage>
        <taxon>Bacteria</taxon>
        <taxon>Pseudomonadati</taxon>
        <taxon>Thermodesulfobacteriota</taxon>
        <taxon>Desulfobaccia</taxon>
        <taxon>Desulfobaccales</taxon>
        <taxon>Desulfobaccaceae</taxon>
        <taxon>Desulfobacca</taxon>
    </lineage>
</organism>
<protein>
    <submittedName>
        <fullName evidence="2">Uncharacterized protein</fullName>
    </submittedName>
</protein>
<dbReference type="AlphaFoldDB" id="F2NE81"/>
<evidence type="ECO:0000256" key="1">
    <source>
        <dbReference type="SAM" id="Phobius"/>
    </source>
</evidence>
<dbReference type="Proteomes" id="UP000000483">
    <property type="component" value="Chromosome"/>
</dbReference>
<reference evidence="2 3" key="1">
    <citation type="journal article" date="2011" name="Stand. Genomic Sci.">
        <title>Complete genome sequence of the acetate-degrading sulfate reducer Desulfobacca acetoxidans type strain (ASRB2).</title>
        <authorList>
            <person name="Goker M."/>
            <person name="Teshima H."/>
            <person name="Lapidus A."/>
            <person name="Nolan M."/>
            <person name="Lucas S."/>
            <person name="Hammon N."/>
            <person name="Deshpande S."/>
            <person name="Cheng J.F."/>
            <person name="Tapia R."/>
            <person name="Han C."/>
            <person name="Goodwin L."/>
            <person name="Pitluck S."/>
            <person name="Huntemann M."/>
            <person name="Liolios K."/>
            <person name="Ivanova N."/>
            <person name="Pagani I."/>
            <person name="Mavromatis K."/>
            <person name="Ovchinikova G."/>
            <person name="Pati A."/>
            <person name="Chen A."/>
            <person name="Palaniappan K."/>
            <person name="Land M."/>
            <person name="Hauser L."/>
            <person name="Brambilla E.M."/>
            <person name="Rohde M."/>
            <person name="Spring S."/>
            <person name="Detter J.C."/>
            <person name="Woyke T."/>
            <person name="Bristow J."/>
            <person name="Eisen J.A."/>
            <person name="Markowitz V."/>
            <person name="Hugenholtz P."/>
            <person name="Kyrpides N.C."/>
            <person name="Klenk H.P."/>
        </authorList>
    </citation>
    <scope>NUCLEOTIDE SEQUENCE [LARGE SCALE GENOMIC DNA]</scope>
    <source>
        <strain evidence="3">ATCC 700848 / DSM 11109 / ASRB2</strain>
    </source>
</reference>
<keyword evidence="1" id="KW-0472">Membrane</keyword>
<evidence type="ECO:0000313" key="2">
    <source>
        <dbReference type="EMBL" id="AEB10711.1"/>
    </source>
</evidence>
<keyword evidence="1" id="KW-0812">Transmembrane</keyword>
<keyword evidence="1" id="KW-1133">Transmembrane helix</keyword>
<evidence type="ECO:0000313" key="3">
    <source>
        <dbReference type="Proteomes" id="UP000000483"/>
    </source>
</evidence>
<proteinExistence type="predicted"/>
<dbReference type="EMBL" id="CP002629">
    <property type="protein sequence ID" value="AEB10711.1"/>
    <property type="molecule type" value="Genomic_DNA"/>
</dbReference>
<keyword evidence="3" id="KW-1185">Reference proteome</keyword>
<sequence>MKTEPWRLLTIMLFLLIAHYPLFLYNACFEWNRLDQYIVTDLFSWFVGNLQVMKISLPHEAAGYRPFIKEMIRLP</sequence>
<name>F2NE81_DESAR</name>
<accession>F2NE81</accession>
<dbReference type="HOGENOM" id="CLU_2665093_0_0_7"/>